<feature type="binding site" evidence="16">
    <location>
        <begin position="6"/>
        <end position="13"/>
    </location>
    <ligand>
        <name>ATP</name>
        <dbReference type="ChEBI" id="CHEBI:30616"/>
    </ligand>
</feature>
<keyword evidence="13 16" id="KW-0173">Coenzyme A biosynthesis</keyword>
<dbReference type="Proteomes" id="UP001241537">
    <property type="component" value="Unassembled WGS sequence"/>
</dbReference>
<keyword evidence="11 16" id="KW-0067">ATP-binding</keyword>
<dbReference type="InterPro" id="IPR004619">
    <property type="entry name" value="Type_III_PanK"/>
</dbReference>
<evidence type="ECO:0000256" key="8">
    <source>
        <dbReference type="ARBA" id="ARBA00022679"/>
    </source>
</evidence>
<comment type="caution">
    <text evidence="17">The sequence shown here is derived from an EMBL/GenBank/DDBJ whole genome shotgun (WGS) entry which is preliminary data.</text>
</comment>
<dbReference type="EC" id="2.7.1.33" evidence="6 16"/>
<evidence type="ECO:0000256" key="10">
    <source>
        <dbReference type="ARBA" id="ARBA00022777"/>
    </source>
</evidence>
<reference evidence="17" key="1">
    <citation type="submission" date="2023-07" db="EMBL/GenBank/DDBJ databases">
        <title>Genomic Encyclopedia of Type Strains, Phase IV (KMG-IV): sequencing the most valuable type-strain genomes for metagenomic binning, comparative biology and taxonomic classification.</title>
        <authorList>
            <person name="Goeker M."/>
        </authorList>
    </citation>
    <scope>NUCLEOTIDE SEQUENCE</scope>
    <source>
        <strain evidence="17">DSM 19659</strain>
    </source>
</reference>
<evidence type="ECO:0000313" key="17">
    <source>
        <dbReference type="EMBL" id="MDQ0151936.1"/>
    </source>
</evidence>
<evidence type="ECO:0000256" key="2">
    <source>
        <dbReference type="ARBA" id="ARBA00001958"/>
    </source>
</evidence>
<evidence type="ECO:0000256" key="5">
    <source>
        <dbReference type="ARBA" id="ARBA00011738"/>
    </source>
</evidence>
<keyword evidence="10 16" id="KW-0418">Kinase</keyword>
<comment type="function">
    <text evidence="16">Catalyzes the phosphorylation of pantothenate (Pan), the first step in CoA biosynthesis.</text>
</comment>
<keyword evidence="9 16" id="KW-0547">Nucleotide-binding</keyword>
<dbReference type="PANTHER" id="PTHR34265:SF1">
    <property type="entry name" value="TYPE III PANTOTHENATE KINASE"/>
    <property type="match status" value="1"/>
</dbReference>
<dbReference type="Gene3D" id="3.30.420.40">
    <property type="match status" value="2"/>
</dbReference>
<dbReference type="Pfam" id="PF03309">
    <property type="entry name" value="Pan_kinase"/>
    <property type="match status" value="1"/>
</dbReference>
<keyword evidence="16" id="KW-0479">Metal-binding</keyword>
<organism evidence="17 18">
    <name type="scientific">Moryella indoligenes</name>
    <dbReference type="NCBI Taxonomy" id="371674"/>
    <lineage>
        <taxon>Bacteria</taxon>
        <taxon>Bacillati</taxon>
        <taxon>Bacillota</taxon>
        <taxon>Clostridia</taxon>
        <taxon>Lachnospirales</taxon>
        <taxon>Lachnospiraceae</taxon>
        <taxon>Moryella</taxon>
    </lineage>
</organism>
<evidence type="ECO:0000256" key="16">
    <source>
        <dbReference type="HAMAP-Rule" id="MF_01274"/>
    </source>
</evidence>
<comment type="subunit">
    <text evidence="5 16">Homodimer.</text>
</comment>
<evidence type="ECO:0000256" key="14">
    <source>
        <dbReference type="ARBA" id="ARBA00038036"/>
    </source>
</evidence>
<keyword evidence="8 16" id="KW-0808">Transferase</keyword>
<evidence type="ECO:0000256" key="7">
    <source>
        <dbReference type="ARBA" id="ARBA00022490"/>
    </source>
</evidence>
<gene>
    <name evidence="16" type="primary">coaX</name>
    <name evidence="17" type="ORF">J2S20_000618</name>
</gene>
<dbReference type="CDD" id="cd24015">
    <property type="entry name" value="ASKHA_NBD_PanK-III"/>
    <property type="match status" value="1"/>
</dbReference>
<comment type="subcellular location">
    <subcellularLocation>
        <location evidence="3 16">Cytoplasm</location>
    </subcellularLocation>
</comment>
<evidence type="ECO:0000256" key="12">
    <source>
        <dbReference type="ARBA" id="ARBA00022958"/>
    </source>
</evidence>
<evidence type="ECO:0000256" key="11">
    <source>
        <dbReference type="ARBA" id="ARBA00022840"/>
    </source>
</evidence>
<comment type="similarity">
    <text evidence="14 16">Belongs to the type III pantothenate kinase family.</text>
</comment>
<name>A0AAE3V8X2_9FIRM</name>
<comment type="cofactor">
    <cofactor evidence="2">
        <name>K(+)</name>
        <dbReference type="ChEBI" id="CHEBI:29103"/>
    </cofactor>
</comment>
<comment type="catalytic activity">
    <reaction evidence="1 16">
        <text>(R)-pantothenate + ATP = (R)-4'-phosphopantothenate + ADP + H(+)</text>
        <dbReference type="Rhea" id="RHEA:16373"/>
        <dbReference type="ChEBI" id="CHEBI:10986"/>
        <dbReference type="ChEBI" id="CHEBI:15378"/>
        <dbReference type="ChEBI" id="CHEBI:29032"/>
        <dbReference type="ChEBI" id="CHEBI:30616"/>
        <dbReference type="ChEBI" id="CHEBI:456216"/>
        <dbReference type="EC" id="2.7.1.33"/>
    </reaction>
</comment>
<dbReference type="PANTHER" id="PTHR34265">
    <property type="entry name" value="TYPE III PANTOTHENATE KINASE"/>
    <property type="match status" value="1"/>
</dbReference>
<dbReference type="NCBIfam" id="NF009855">
    <property type="entry name" value="PRK13321.1"/>
    <property type="match status" value="1"/>
</dbReference>
<dbReference type="InterPro" id="IPR043129">
    <property type="entry name" value="ATPase_NBD"/>
</dbReference>
<dbReference type="GO" id="GO:0046872">
    <property type="term" value="F:metal ion binding"/>
    <property type="evidence" value="ECO:0007669"/>
    <property type="project" value="UniProtKB-KW"/>
</dbReference>
<feature type="binding site" evidence="16">
    <location>
        <position position="132"/>
    </location>
    <ligand>
        <name>ATP</name>
        <dbReference type="ChEBI" id="CHEBI:30616"/>
    </ligand>
</feature>
<keyword evidence="12 16" id="KW-0630">Potassium</keyword>
<comment type="cofactor">
    <cofactor evidence="16">
        <name>NH4(+)</name>
        <dbReference type="ChEBI" id="CHEBI:28938"/>
    </cofactor>
    <cofactor evidence="16">
        <name>K(+)</name>
        <dbReference type="ChEBI" id="CHEBI:29103"/>
    </cofactor>
    <text evidence="16">A monovalent cation. Ammonium or potassium.</text>
</comment>
<keyword evidence="7 16" id="KW-0963">Cytoplasm</keyword>
<dbReference type="GO" id="GO:0005524">
    <property type="term" value="F:ATP binding"/>
    <property type="evidence" value="ECO:0007669"/>
    <property type="project" value="UniProtKB-UniRule"/>
</dbReference>
<dbReference type="AlphaFoldDB" id="A0AAE3V8X2"/>
<protein>
    <recommendedName>
        <fullName evidence="15 16">Type III pantothenate kinase</fullName>
        <ecNumber evidence="6 16">2.7.1.33</ecNumber>
    </recommendedName>
    <alternativeName>
        <fullName evidence="16">PanK-III</fullName>
    </alternativeName>
    <alternativeName>
        <fullName evidence="16">Pantothenic acid kinase</fullName>
    </alternativeName>
</protein>
<feature type="binding site" evidence="16">
    <location>
        <position position="184"/>
    </location>
    <ligand>
        <name>substrate</name>
    </ligand>
</feature>
<dbReference type="GO" id="GO:0015937">
    <property type="term" value="P:coenzyme A biosynthetic process"/>
    <property type="evidence" value="ECO:0007669"/>
    <property type="project" value="UniProtKB-UniRule"/>
</dbReference>
<evidence type="ECO:0000313" key="18">
    <source>
        <dbReference type="Proteomes" id="UP001241537"/>
    </source>
</evidence>
<comment type="pathway">
    <text evidence="4 16">Cofactor biosynthesis; coenzyme A biosynthesis; CoA from (R)-pantothenate: step 1/5.</text>
</comment>
<evidence type="ECO:0000256" key="3">
    <source>
        <dbReference type="ARBA" id="ARBA00004496"/>
    </source>
</evidence>
<evidence type="ECO:0000256" key="15">
    <source>
        <dbReference type="ARBA" id="ARBA00040883"/>
    </source>
</evidence>
<evidence type="ECO:0000256" key="9">
    <source>
        <dbReference type="ARBA" id="ARBA00022741"/>
    </source>
</evidence>
<keyword evidence="18" id="KW-1185">Reference proteome</keyword>
<comment type="caution">
    <text evidence="16">Lacks conserved residue(s) required for the propagation of feature annotation.</text>
</comment>
<sequence>MILAIDMGNSNIVIGGIDEQHSYFMERITTDTRKTDLEYAISIKNILELWHVTPPDIEGAILSSVVPPLNPILLNAVRKVTGLDCKLVGSGMKTGMNIRMDDPKKVGSDLIVDSVAAKANYPLPIIVIDMGTATTITTLDQKGDYVGGIIYPGLRVSLDTLSSRTAQLPHIDLEKPGAIIAKNTIESMRSGILYGTAAMMDGCIERIQEELGEKATVVATGGLAPFVTPLCRNKIIIDDNLLLKGLLILYRKNT</sequence>
<dbReference type="HAMAP" id="MF_01274">
    <property type="entry name" value="Pantothen_kinase_3"/>
    <property type="match status" value="1"/>
</dbReference>
<feature type="binding site" evidence="16">
    <location>
        <begin position="107"/>
        <end position="110"/>
    </location>
    <ligand>
        <name>substrate</name>
    </ligand>
</feature>
<dbReference type="RefSeq" id="WP_106611639.1">
    <property type="nucleotide sequence ID" value="NZ_JAUSTO010000003.1"/>
</dbReference>
<dbReference type="EMBL" id="JAUSTO010000003">
    <property type="protein sequence ID" value="MDQ0151936.1"/>
    <property type="molecule type" value="Genomic_DNA"/>
</dbReference>
<feature type="binding site" evidence="16">
    <location>
        <position position="129"/>
    </location>
    <ligand>
        <name>K(+)</name>
        <dbReference type="ChEBI" id="CHEBI:29103"/>
    </ligand>
</feature>
<dbReference type="GO" id="GO:0004594">
    <property type="term" value="F:pantothenate kinase activity"/>
    <property type="evidence" value="ECO:0007669"/>
    <property type="project" value="UniProtKB-UniRule"/>
</dbReference>
<evidence type="ECO:0000256" key="4">
    <source>
        <dbReference type="ARBA" id="ARBA00005225"/>
    </source>
</evidence>
<feature type="active site" description="Proton acceptor" evidence="16">
    <location>
        <position position="109"/>
    </location>
</feature>
<dbReference type="GO" id="GO:0005737">
    <property type="term" value="C:cytoplasm"/>
    <property type="evidence" value="ECO:0007669"/>
    <property type="project" value="UniProtKB-SubCell"/>
</dbReference>
<dbReference type="NCBIfam" id="TIGR00671">
    <property type="entry name" value="baf"/>
    <property type="match status" value="1"/>
</dbReference>
<dbReference type="SUPFAM" id="SSF53067">
    <property type="entry name" value="Actin-like ATPase domain"/>
    <property type="match status" value="2"/>
</dbReference>
<evidence type="ECO:0000256" key="1">
    <source>
        <dbReference type="ARBA" id="ARBA00001206"/>
    </source>
</evidence>
<accession>A0AAE3V8X2</accession>
<evidence type="ECO:0000256" key="13">
    <source>
        <dbReference type="ARBA" id="ARBA00022993"/>
    </source>
</evidence>
<proteinExistence type="inferred from homology"/>
<evidence type="ECO:0000256" key="6">
    <source>
        <dbReference type="ARBA" id="ARBA00012102"/>
    </source>
</evidence>